<evidence type="ECO:0000313" key="2">
    <source>
        <dbReference type="Proteomes" id="UP001303899"/>
    </source>
</evidence>
<sequence>MKETEKNIGFSIIQLSTEQFALLPEAYQVSEPAQIQHELSFGIDKENKRIYVKKTARFHHVENNHPFSIITVSCQFQVNPDDWSMLEEAHKIVLPQNFGIHLGMLVVGTLRGVLYTKTENTIFNHFILPTIDVTALVPNDVIFE</sequence>
<dbReference type="Proteomes" id="UP001303899">
    <property type="component" value="Unassembled WGS sequence"/>
</dbReference>
<evidence type="ECO:0000313" key="1">
    <source>
        <dbReference type="EMBL" id="MEA5402877.1"/>
    </source>
</evidence>
<keyword evidence="2" id="KW-1185">Reference proteome</keyword>
<name>A0ABU5S339_9BACT</name>
<proteinExistence type="predicted"/>
<protein>
    <submittedName>
        <fullName evidence="1">Uncharacterized protein</fullName>
    </submittedName>
</protein>
<organism evidence="1 2">
    <name type="scientific">Arcicella gelida</name>
    <dbReference type="NCBI Taxonomy" id="2984195"/>
    <lineage>
        <taxon>Bacteria</taxon>
        <taxon>Pseudomonadati</taxon>
        <taxon>Bacteroidota</taxon>
        <taxon>Cytophagia</taxon>
        <taxon>Cytophagales</taxon>
        <taxon>Flectobacillaceae</taxon>
        <taxon>Arcicella</taxon>
    </lineage>
</organism>
<accession>A0ABU5S339</accession>
<dbReference type="EMBL" id="JAYGIL010000008">
    <property type="protein sequence ID" value="MEA5402877.1"/>
    <property type="molecule type" value="Genomic_DNA"/>
</dbReference>
<dbReference type="RefSeq" id="WP_323327857.1">
    <property type="nucleotide sequence ID" value="NZ_JAYGIL010000008.1"/>
</dbReference>
<reference evidence="1 2" key="1">
    <citation type="submission" date="2023-12" db="EMBL/GenBank/DDBJ databases">
        <title>Novel species of the genus Arcicella isolated from rivers.</title>
        <authorList>
            <person name="Lu H."/>
        </authorList>
    </citation>
    <scope>NUCLEOTIDE SEQUENCE [LARGE SCALE GENOMIC DNA]</scope>
    <source>
        <strain evidence="1 2">DC2W</strain>
    </source>
</reference>
<gene>
    <name evidence="1" type="ORF">VB776_08125</name>
</gene>
<comment type="caution">
    <text evidence="1">The sequence shown here is derived from an EMBL/GenBank/DDBJ whole genome shotgun (WGS) entry which is preliminary data.</text>
</comment>